<evidence type="ECO:0000256" key="4">
    <source>
        <dbReference type="ARBA" id="ARBA00012173"/>
    </source>
</evidence>
<comment type="pathway">
    <text evidence="2 13">Cofactor biosynthesis; NAD(+) biosynthesis; iminoaspartate from L-aspartate (oxidase route): step 1/1.</text>
</comment>
<dbReference type="GO" id="GO:0033765">
    <property type="term" value="F:steroid dehydrogenase activity, acting on the CH-CH group of donors"/>
    <property type="evidence" value="ECO:0007669"/>
    <property type="project" value="UniProtKB-ARBA"/>
</dbReference>
<dbReference type="EMBL" id="BDGJ01000197">
    <property type="protein sequence ID" value="GAW94091.1"/>
    <property type="molecule type" value="Genomic_DNA"/>
</dbReference>
<evidence type="ECO:0000256" key="7">
    <source>
        <dbReference type="ARBA" id="ARBA00022642"/>
    </source>
</evidence>
<protein>
    <recommendedName>
        <fullName evidence="5 11">L-aspartate oxidase</fullName>
        <ecNumber evidence="4 11">1.4.3.16</ecNumber>
    </recommendedName>
</protein>
<organism evidence="16 17">
    <name type="scientific">Calderihabitans maritimus</name>
    <dbReference type="NCBI Taxonomy" id="1246530"/>
    <lineage>
        <taxon>Bacteria</taxon>
        <taxon>Bacillati</taxon>
        <taxon>Bacillota</taxon>
        <taxon>Clostridia</taxon>
        <taxon>Neomoorellales</taxon>
        <taxon>Calderihabitantaceae</taxon>
        <taxon>Calderihabitans</taxon>
    </lineage>
</organism>
<evidence type="ECO:0000256" key="2">
    <source>
        <dbReference type="ARBA" id="ARBA00004950"/>
    </source>
</evidence>
<accession>A0A1Z5HXM7</accession>
<keyword evidence="17" id="KW-1185">Reference proteome</keyword>
<feature type="domain" description="FAD-dependent oxidoreductase 2 FAD-binding" evidence="14">
    <location>
        <begin position="20"/>
        <end position="392"/>
    </location>
</feature>
<comment type="subcellular location">
    <subcellularLocation>
        <location evidence="13">Cytoplasm</location>
    </subcellularLocation>
</comment>
<dbReference type="InterPro" id="IPR015939">
    <property type="entry name" value="Fum_Rdtase/Succ_DH_flav-like_C"/>
</dbReference>
<dbReference type="InterPro" id="IPR036188">
    <property type="entry name" value="FAD/NAD-bd_sf"/>
</dbReference>
<dbReference type="NCBIfam" id="NF005701">
    <property type="entry name" value="PRK07512.1"/>
    <property type="match status" value="1"/>
</dbReference>
<dbReference type="PANTHER" id="PTHR42716:SF2">
    <property type="entry name" value="L-ASPARTATE OXIDASE, CHLOROPLASTIC"/>
    <property type="match status" value="1"/>
</dbReference>
<dbReference type="GO" id="GO:0005737">
    <property type="term" value="C:cytoplasm"/>
    <property type="evidence" value="ECO:0007669"/>
    <property type="project" value="UniProtKB-SubCell"/>
</dbReference>
<dbReference type="InterPro" id="IPR027477">
    <property type="entry name" value="Succ_DH/fumarate_Rdtase_cat_sf"/>
</dbReference>
<proteinExistence type="inferred from homology"/>
<keyword evidence="8 13" id="KW-0274">FAD</keyword>
<evidence type="ECO:0000256" key="8">
    <source>
        <dbReference type="ARBA" id="ARBA00022827"/>
    </source>
</evidence>
<evidence type="ECO:0000259" key="15">
    <source>
        <dbReference type="Pfam" id="PF02910"/>
    </source>
</evidence>
<dbReference type="SUPFAM" id="SSF56425">
    <property type="entry name" value="Succinate dehydrogenase/fumarate reductase flavoprotein, catalytic domain"/>
    <property type="match status" value="1"/>
</dbReference>
<evidence type="ECO:0000256" key="6">
    <source>
        <dbReference type="ARBA" id="ARBA00022630"/>
    </source>
</evidence>
<comment type="caution">
    <text evidence="16">The sequence shown here is derived from an EMBL/GenBank/DDBJ whole genome shotgun (WGS) entry which is preliminary data.</text>
</comment>
<evidence type="ECO:0000256" key="3">
    <source>
        <dbReference type="ARBA" id="ARBA00008562"/>
    </source>
</evidence>
<evidence type="ECO:0000259" key="14">
    <source>
        <dbReference type="Pfam" id="PF00890"/>
    </source>
</evidence>
<dbReference type="Gene3D" id="3.90.700.10">
    <property type="entry name" value="Succinate dehydrogenase/fumarate reductase flavoprotein, catalytic domain"/>
    <property type="match status" value="1"/>
</dbReference>
<comment type="function">
    <text evidence="13">Catalyzes the oxidation of L-aspartate to iminoaspartate.</text>
</comment>
<dbReference type="NCBIfam" id="TIGR00551">
    <property type="entry name" value="nadB"/>
    <property type="match status" value="1"/>
</dbReference>
<dbReference type="SUPFAM" id="SSF51905">
    <property type="entry name" value="FAD/NAD(P)-binding domain"/>
    <property type="match status" value="1"/>
</dbReference>
<dbReference type="Pfam" id="PF02910">
    <property type="entry name" value="Succ_DH_flav_C"/>
    <property type="match status" value="1"/>
</dbReference>
<evidence type="ECO:0000313" key="16">
    <source>
        <dbReference type="EMBL" id="GAW94091.1"/>
    </source>
</evidence>
<dbReference type="Proteomes" id="UP000197032">
    <property type="component" value="Unassembled WGS sequence"/>
</dbReference>
<keyword evidence="6 13" id="KW-0285">Flavoprotein</keyword>
<dbReference type="OrthoDB" id="9806724at2"/>
<dbReference type="PIRSF" id="PIRSF000171">
    <property type="entry name" value="SDHA_APRA_LASPO"/>
    <property type="match status" value="1"/>
</dbReference>
<dbReference type="RefSeq" id="WP_088555101.1">
    <property type="nucleotide sequence ID" value="NZ_BDGJ01000197.1"/>
</dbReference>
<name>A0A1Z5HXM7_9FIRM</name>
<dbReference type="PRINTS" id="PR00411">
    <property type="entry name" value="PNDRDTASEI"/>
</dbReference>
<dbReference type="Gene3D" id="3.50.50.60">
    <property type="entry name" value="FAD/NAD(P)-binding domain"/>
    <property type="match status" value="1"/>
</dbReference>
<reference evidence="17" key="1">
    <citation type="journal article" date="2017" name="Appl. Environ. Microbiol.">
        <title>Genomic Analysis of Calderihabitans maritimus KKC1, a Thermophilic, Hydrogenogenic, Carboxydotrophic Bacterium Isolated from Marine Sediment.</title>
        <authorList>
            <person name="Omae K."/>
            <person name="Yoneda Y."/>
            <person name="Fukuyama Y."/>
            <person name="Yoshida T."/>
            <person name="Sako Y."/>
        </authorList>
    </citation>
    <scope>NUCLEOTIDE SEQUENCE [LARGE SCALE GENOMIC DNA]</scope>
    <source>
        <strain evidence="17">KKC1</strain>
    </source>
</reference>
<comment type="catalytic activity">
    <reaction evidence="10">
        <text>L-aspartate + O2 = iminosuccinate + H2O2</text>
        <dbReference type="Rhea" id="RHEA:25876"/>
        <dbReference type="ChEBI" id="CHEBI:15379"/>
        <dbReference type="ChEBI" id="CHEBI:16240"/>
        <dbReference type="ChEBI" id="CHEBI:29991"/>
        <dbReference type="ChEBI" id="CHEBI:77875"/>
        <dbReference type="EC" id="1.4.3.16"/>
    </reaction>
    <physiologicalReaction direction="left-to-right" evidence="10">
        <dbReference type="Rhea" id="RHEA:25877"/>
    </physiologicalReaction>
</comment>
<comment type="similarity">
    <text evidence="3 13">Belongs to the FAD-dependent oxidoreductase 2 family. NadB subfamily.</text>
</comment>
<keyword evidence="7 13" id="KW-0662">Pyridine nucleotide biosynthesis</keyword>
<evidence type="ECO:0000256" key="1">
    <source>
        <dbReference type="ARBA" id="ARBA00001974"/>
    </source>
</evidence>
<feature type="active site" description="Proton acceptor" evidence="12">
    <location>
        <position position="290"/>
    </location>
</feature>
<sequence>MNLKSRLDFSLDVTVTEASDFIVVGSGIAGLYTALKAAEHGRVLLLTKEGLDTSATYYAQGGIAAALAEEDDPELHLEDTLAAGAGLCRREAVEILVREGPRRVRELLDMGVPFDRDAEGNLLLAREGAHRCRRILRAGGDATGKAIQTTLSCMVKRHPDIRCMERVFVADLLTSGDTCHGVLALQEGRETWLAFPGKATILATGGLGQVYAFTTNPAVATGDGVAMACRAGAEVADMEFVQFHPTALFHPRQPGFLISEAVRGEGGRLINHRGERFMPRYHPQAELAPRDIVSRAIFSEMRRHGTDCVYLDLTHLPGRFLKDRFPTIYATLAACGVDMAAEPVPVAPAAHYSMGGIKTNLHGETSIRGLYAVGEVACNGVHGANRLASNSLLDALVFGYRAAAAAAAYVQCHPGIPRELYRPGKLNPRARSEEPLEIEGTRRRLRELMQREAGVIRHREGLARAKKEIGQMLDNLSFPFRDRQSLELLNMLTVAHLILSAAEQRKESRGSHYRLD</sequence>
<dbReference type="GO" id="GO:0034628">
    <property type="term" value="P:'de novo' NAD+ biosynthetic process from L-aspartate"/>
    <property type="evidence" value="ECO:0007669"/>
    <property type="project" value="TreeGrafter"/>
</dbReference>
<dbReference type="EC" id="1.4.3.16" evidence="4 11"/>
<evidence type="ECO:0000256" key="13">
    <source>
        <dbReference type="RuleBase" id="RU362049"/>
    </source>
</evidence>
<dbReference type="InterPro" id="IPR005288">
    <property type="entry name" value="NadB"/>
</dbReference>
<dbReference type="Gene3D" id="1.20.58.100">
    <property type="entry name" value="Fumarate reductase/succinate dehydrogenase flavoprotein-like, C-terminal domain"/>
    <property type="match status" value="1"/>
</dbReference>
<evidence type="ECO:0000256" key="12">
    <source>
        <dbReference type="PIRSR" id="PIRSR000171-1"/>
    </source>
</evidence>
<dbReference type="Pfam" id="PF00890">
    <property type="entry name" value="FAD_binding_2"/>
    <property type="match status" value="1"/>
</dbReference>
<evidence type="ECO:0000256" key="9">
    <source>
        <dbReference type="ARBA" id="ARBA00023002"/>
    </source>
</evidence>
<dbReference type="GO" id="GO:0008734">
    <property type="term" value="F:L-aspartate oxidase activity"/>
    <property type="evidence" value="ECO:0007669"/>
    <property type="project" value="UniProtKB-UniRule"/>
</dbReference>
<evidence type="ECO:0000313" key="17">
    <source>
        <dbReference type="Proteomes" id="UP000197032"/>
    </source>
</evidence>
<dbReference type="SUPFAM" id="SSF46977">
    <property type="entry name" value="Succinate dehydrogenase/fumarate reductase flavoprotein C-terminal domain"/>
    <property type="match status" value="1"/>
</dbReference>
<evidence type="ECO:0000256" key="11">
    <source>
        <dbReference type="NCBIfam" id="TIGR00551"/>
    </source>
</evidence>
<gene>
    <name evidence="16" type="ORF">KKC1_32070</name>
</gene>
<comment type="cofactor">
    <cofactor evidence="1 13">
        <name>FAD</name>
        <dbReference type="ChEBI" id="CHEBI:57692"/>
    </cofactor>
</comment>
<dbReference type="FunFam" id="3.90.700.10:FF:000002">
    <property type="entry name" value="L-aspartate oxidase"/>
    <property type="match status" value="1"/>
</dbReference>
<keyword evidence="9 13" id="KW-0560">Oxidoreductase</keyword>
<evidence type="ECO:0000256" key="5">
    <source>
        <dbReference type="ARBA" id="ARBA00021901"/>
    </source>
</evidence>
<dbReference type="UniPathway" id="UPA00253">
    <property type="reaction ID" value="UER00326"/>
</dbReference>
<evidence type="ECO:0000256" key="10">
    <source>
        <dbReference type="ARBA" id="ARBA00048305"/>
    </source>
</evidence>
<dbReference type="PANTHER" id="PTHR42716">
    <property type="entry name" value="L-ASPARTATE OXIDASE"/>
    <property type="match status" value="1"/>
</dbReference>
<dbReference type="PRINTS" id="PR00368">
    <property type="entry name" value="FADPNR"/>
</dbReference>
<dbReference type="InterPro" id="IPR037099">
    <property type="entry name" value="Fum_R/Succ_DH_flav-like_C_sf"/>
</dbReference>
<feature type="domain" description="Fumarate reductase/succinate dehydrogenase flavoprotein-like C-terminal" evidence="15">
    <location>
        <begin position="442"/>
        <end position="516"/>
    </location>
</feature>
<dbReference type="InterPro" id="IPR003953">
    <property type="entry name" value="FAD-dep_OxRdtase_2_FAD-bd"/>
</dbReference>
<dbReference type="AlphaFoldDB" id="A0A1Z5HXM7"/>